<dbReference type="EMBL" id="JAHRIP010038194">
    <property type="protein sequence ID" value="MEQ2295042.1"/>
    <property type="molecule type" value="Genomic_DNA"/>
</dbReference>
<dbReference type="CDD" id="cd02257">
    <property type="entry name" value="Peptidase_C19"/>
    <property type="match status" value="1"/>
</dbReference>
<dbReference type="Proteomes" id="UP001469553">
    <property type="component" value="Unassembled WGS sequence"/>
</dbReference>
<accession>A0ABV0YMW3</accession>
<comment type="caution">
    <text evidence="3">The sequence shown here is derived from an EMBL/GenBank/DDBJ whole genome shotgun (WGS) entry which is preliminary data.</text>
</comment>
<dbReference type="InterPro" id="IPR010797">
    <property type="entry name" value="Pex26"/>
</dbReference>
<dbReference type="Pfam" id="PF07163">
    <property type="entry name" value="Pex26"/>
    <property type="match status" value="1"/>
</dbReference>
<dbReference type="Gene3D" id="3.90.70.10">
    <property type="entry name" value="Cysteine proteinases"/>
    <property type="match status" value="1"/>
</dbReference>
<reference evidence="3 4" key="1">
    <citation type="submission" date="2021-06" db="EMBL/GenBank/DDBJ databases">
        <authorList>
            <person name="Palmer J.M."/>
        </authorList>
    </citation>
    <scope>NUCLEOTIDE SEQUENCE [LARGE SCALE GENOMIC DNA]</scope>
    <source>
        <strain evidence="3 4">AS_MEX2019</strain>
        <tissue evidence="3">Muscle</tissue>
    </source>
</reference>
<proteinExistence type="predicted"/>
<dbReference type="PROSITE" id="PS00973">
    <property type="entry name" value="USP_2"/>
    <property type="match status" value="1"/>
</dbReference>
<dbReference type="PANTHER" id="PTHR16262">
    <property type="entry name" value="PEROXISOME ASSEMBLY PROTEIN 26"/>
    <property type="match status" value="1"/>
</dbReference>
<sequence>MSSLSESPVRFGRSLGSACSPPPLSSSCTSSQLFHMLDSAAELMMVHGDFKAAFDTCNAGLENLRRLEPEDNGCAELKAGFCMLGVQALAELNQWRGVFSWVLQHYEHQEHVPSKIMQLCILLYSKVGEPAEMQEAARVWLHCPSNIRAPGFRSVAELYLLHVLVPLGHLEEARELITSEVGSDAFTEEQRQTALDVVEEKARQDQGEPINPGVTLDSEIAAHPASTQGSLLHKFQAMLRFLYRKCLRTGSGSFPVRKVFLASVLLYMLLFRMDPAFSSSFMWISKLLQLIKQMWRAMFAPYYQPLTEPQEQQARGTKGTQPHRHSRTTQYLGEGTPCPPCLAESAGQALAIHSLWESDQGEGGHHAVPPDWTAPGRLYSTLLLHLDRRQLVMRGLWNYCLSCCVNTLLQTLSATWELAEVLEKWEATDLGADGHNVPLQLKRVLKAMQKDLPQPAPHKDFLHCLDRNSIRLKTQHDADEVFLSVLDLLQLQMNDRTLALEIQGLYKISLETQLQCLECSTIQTENSHLLSLPLHIREEQNTLEDCMNSFFEQQELGGINRCLCAQCGTKTRSKQGVKVRSLPPILSIQLKRFRNMRGYTMKLNCQVTFPETFNFSEIKKDAFSADFTQNDCRYTLYAVVVHSGSAFCGHYTAYVRHRVSKRWYYADDSHVSQSSWEEVQKTYGERSSATAYMLMYRRDRKEDGQQDLSG</sequence>
<keyword evidence="4" id="KW-1185">Reference proteome</keyword>
<feature type="domain" description="USP" evidence="2">
    <location>
        <begin position="394"/>
        <end position="699"/>
    </location>
</feature>
<evidence type="ECO:0000313" key="4">
    <source>
        <dbReference type="Proteomes" id="UP001469553"/>
    </source>
</evidence>
<dbReference type="InterPro" id="IPR028889">
    <property type="entry name" value="USP"/>
</dbReference>
<dbReference type="PROSITE" id="PS50235">
    <property type="entry name" value="USP_3"/>
    <property type="match status" value="1"/>
</dbReference>
<evidence type="ECO:0000259" key="2">
    <source>
        <dbReference type="PROSITE" id="PS50235"/>
    </source>
</evidence>
<dbReference type="SUPFAM" id="SSF54001">
    <property type="entry name" value="Cysteine proteinases"/>
    <property type="match status" value="1"/>
</dbReference>
<dbReference type="InterPro" id="IPR038765">
    <property type="entry name" value="Papain-like_cys_pep_sf"/>
</dbReference>
<evidence type="ECO:0000313" key="3">
    <source>
        <dbReference type="EMBL" id="MEQ2295042.1"/>
    </source>
</evidence>
<feature type="compositionally biased region" description="Polar residues" evidence="1">
    <location>
        <begin position="310"/>
        <end position="320"/>
    </location>
</feature>
<name>A0ABV0YMW3_9TELE</name>
<gene>
    <name evidence="3" type="ORF">AMECASPLE_010042</name>
</gene>
<feature type="region of interest" description="Disordered" evidence="1">
    <location>
        <begin position="310"/>
        <end position="333"/>
    </location>
</feature>
<evidence type="ECO:0000256" key="1">
    <source>
        <dbReference type="SAM" id="MobiDB-lite"/>
    </source>
</evidence>
<dbReference type="InterPro" id="IPR018200">
    <property type="entry name" value="USP_CS"/>
</dbReference>
<dbReference type="InterPro" id="IPR001394">
    <property type="entry name" value="Peptidase_C19_UCH"/>
</dbReference>
<protein>
    <recommendedName>
        <fullName evidence="2">USP domain-containing protein</fullName>
    </recommendedName>
</protein>
<dbReference type="PANTHER" id="PTHR16262:SF2">
    <property type="entry name" value="PEROXISOME ASSEMBLY PROTEIN 26"/>
    <property type="match status" value="1"/>
</dbReference>
<dbReference type="Pfam" id="PF00443">
    <property type="entry name" value="UCH"/>
    <property type="match status" value="1"/>
</dbReference>
<organism evidence="3 4">
    <name type="scientific">Ameca splendens</name>
    <dbReference type="NCBI Taxonomy" id="208324"/>
    <lineage>
        <taxon>Eukaryota</taxon>
        <taxon>Metazoa</taxon>
        <taxon>Chordata</taxon>
        <taxon>Craniata</taxon>
        <taxon>Vertebrata</taxon>
        <taxon>Euteleostomi</taxon>
        <taxon>Actinopterygii</taxon>
        <taxon>Neopterygii</taxon>
        <taxon>Teleostei</taxon>
        <taxon>Neoteleostei</taxon>
        <taxon>Acanthomorphata</taxon>
        <taxon>Ovalentaria</taxon>
        <taxon>Atherinomorphae</taxon>
        <taxon>Cyprinodontiformes</taxon>
        <taxon>Goodeidae</taxon>
        <taxon>Ameca</taxon>
    </lineage>
</organism>